<dbReference type="SUPFAM" id="SSF47384">
    <property type="entry name" value="Homodimeric domain of signal transducing histidine kinase"/>
    <property type="match status" value="1"/>
</dbReference>
<feature type="transmembrane region" description="Helical" evidence="10">
    <location>
        <begin position="9"/>
        <end position="32"/>
    </location>
</feature>
<dbReference type="PANTHER" id="PTHR45453">
    <property type="entry name" value="PHOSPHATE REGULON SENSOR PROTEIN PHOR"/>
    <property type="match status" value="1"/>
</dbReference>
<dbReference type="Pfam" id="PF00512">
    <property type="entry name" value="HisKA"/>
    <property type="match status" value="1"/>
</dbReference>
<dbReference type="FunFam" id="3.30.565.10:FF:000006">
    <property type="entry name" value="Sensor histidine kinase WalK"/>
    <property type="match status" value="1"/>
</dbReference>
<dbReference type="SUPFAM" id="SSF158472">
    <property type="entry name" value="HAMP domain-like"/>
    <property type="match status" value="1"/>
</dbReference>
<evidence type="ECO:0000256" key="6">
    <source>
        <dbReference type="ARBA" id="ARBA00022777"/>
    </source>
</evidence>
<gene>
    <name evidence="14" type="ORF">SAMN05216375_10862</name>
    <name evidence="13" type="ORF">TR210_1624</name>
</gene>
<keyword evidence="6 14" id="KW-0418">Kinase</keyword>
<dbReference type="PROSITE" id="PS50885">
    <property type="entry name" value="HAMP"/>
    <property type="match status" value="1"/>
</dbReference>
<dbReference type="InterPro" id="IPR005467">
    <property type="entry name" value="His_kinase_dom"/>
</dbReference>
<keyword evidence="16" id="KW-1185">Reference proteome</keyword>
<dbReference type="STRING" id="640938.TR210_1624"/>
<dbReference type="InterPro" id="IPR003661">
    <property type="entry name" value="HisK_dim/P_dom"/>
</dbReference>
<evidence type="ECO:0000256" key="10">
    <source>
        <dbReference type="SAM" id="Phobius"/>
    </source>
</evidence>
<keyword evidence="5" id="KW-0808">Transferase</keyword>
<keyword evidence="9" id="KW-0175">Coiled coil</keyword>
<evidence type="ECO:0000256" key="9">
    <source>
        <dbReference type="SAM" id="Coils"/>
    </source>
</evidence>
<dbReference type="PANTHER" id="PTHR45453:SF1">
    <property type="entry name" value="PHOSPHATE REGULON SENSOR PROTEIN PHOR"/>
    <property type="match status" value="1"/>
</dbReference>
<keyword evidence="4" id="KW-0597">Phosphoprotein</keyword>
<dbReference type="CDD" id="cd00075">
    <property type="entry name" value="HATPase"/>
    <property type="match status" value="1"/>
</dbReference>
<evidence type="ECO:0000256" key="4">
    <source>
        <dbReference type="ARBA" id="ARBA00022553"/>
    </source>
</evidence>
<feature type="transmembrane region" description="Helical" evidence="10">
    <location>
        <begin position="209"/>
        <end position="231"/>
    </location>
</feature>
<keyword evidence="10" id="KW-0812">Transmembrane</keyword>
<sequence>MKYKITRKLVLYFTSVILLFSLVVGGAFLLLFTRHTEEIYRADMQERAEAIAAGVADYLEDGSPALDEVAFAAKGNAIGKQTGNNALFAQGGATGTTGRNNVNGYNAYITAIQDIAMGEVWIVDQSAETISVGTGKKEITYGELPGAALALVDEVFEGDVAFSEGFSPLLEDTSITVGAPVLSAEGEVIAAVLLHDYIANMQTAVRSGLSTLGISAAVALIAAIGIAFLLAKRFIEPLQRMEETTQQLADNHYEAQTGISQNDEMGSLAANIDILADKLAEAEQASAKLDKMRKDFITSISHELRTPVTVIRGSLEALNDHVVEDPAKIDEYHQQMLTESIHLERMINDLLELSRLQNPDYQMEMSSLNFVDVVENAIRSVRYIAREKGITLTFSKELLSFMMMGDYTRLRQMLLAVMENAVKFSAEKGEIRITLTALDAGCRLAVTDNGPGIAEKDQPYIFEKFFKSNEESNKQGTGLGLAVAKQIADRHGIVLSVESQPGKGSTFLFDLKQ</sequence>
<dbReference type="SMART" id="SM00304">
    <property type="entry name" value="HAMP"/>
    <property type="match status" value="1"/>
</dbReference>
<evidence type="ECO:0000259" key="12">
    <source>
        <dbReference type="PROSITE" id="PS50885"/>
    </source>
</evidence>
<dbReference type="GO" id="GO:0004721">
    <property type="term" value="F:phosphoprotein phosphatase activity"/>
    <property type="evidence" value="ECO:0007669"/>
    <property type="project" value="TreeGrafter"/>
</dbReference>
<dbReference type="InterPro" id="IPR003660">
    <property type="entry name" value="HAMP_dom"/>
</dbReference>
<dbReference type="PROSITE" id="PS50109">
    <property type="entry name" value="HIS_KIN"/>
    <property type="match status" value="1"/>
</dbReference>
<dbReference type="Proteomes" id="UP000199280">
    <property type="component" value="Unassembled WGS sequence"/>
</dbReference>
<dbReference type="OrthoDB" id="2359336at2"/>
<evidence type="ECO:0000256" key="7">
    <source>
        <dbReference type="ARBA" id="ARBA00023012"/>
    </source>
</evidence>
<feature type="domain" description="HAMP" evidence="12">
    <location>
        <begin position="232"/>
        <end position="284"/>
    </location>
</feature>
<evidence type="ECO:0000313" key="16">
    <source>
        <dbReference type="Proteomes" id="UP000199280"/>
    </source>
</evidence>
<comment type="subcellular location">
    <subcellularLocation>
        <location evidence="2">Membrane</location>
    </subcellularLocation>
</comment>
<comment type="catalytic activity">
    <reaction evidence="1">
        <text>ATP + protein L-histidine = ADP + protein N-phospho-L-histidine.</text>
        <dbReference type="EC" id="2.7.13.3"/>
    </reaction>
</comment>
<evidence type="ECO:0000313" key="13">
    <source>
        <dbReference type="EMBL" id="CZQ99183.1"/>
    </source>
</evidence>
<proteinExistence type="predicted"/>
<dbReference type="FunFam" id="1.10.287.130:FF:000001">
    <property type="entry name" value="Two-component sensor histidine kinase"/>
    <property type="match status" value="1"/>
</dbReference>
<evidence type="ECO:0000313" key="15">
    <source>
        <dbReference type="Proteomes" id="UP000076878"/>
    </source>
</evidence>
<dbReference type="Gene3D" id="1.10.287.130">
    <property type="match status" value="1"/>
</dbReference>
<evidence type="ECO:0000259" key="11">
    <source>
        <dbReference type="PROSITE" id="PS50109"/>
    </source>
</evidence>
<evidence type="ECO:0000256" key="2">
    <source>
        <dbReference type="ARBA" id="ARBA00004370"/>
    </source>
</evidence>
<accession>A0A143YUH7</accession>
<evidence type="ECO:0000256" key="5">
    <source>
        <dbReference type="ARBA" id="ARBA00022679"/>
    </source>
</evidence>
<name>A0A143YUH7_9LACT</name>
<evidence type="ECO:0000256" key="8">
    <source>
        <dbReference type="ARBA" id="ARBA00023136"/>
    </source>
</evidence>
<dbReference type="EC" id="2.7.13.3" evidence="3"/>
<dbReference type="InterPro" id="IPR036890">
    <property type="entry name" value="HATPase_C_sf"/>
</dbReference>
<feature type="domain" description="Histidine kinase" evidence="11">
    <location>
        <begin position="299"/>
        <end position="513"/>
    </location>
</feature>
<dbReference type="Gene3D" id="3.30.565.10">
    <property type="entry name" value="Histidine kinase-like ATPase, C-terminal domain"/>
    <property type="match status" value="1"/>
</dbReference>
<dbReference type="InterPro" id="IPR004358">
    <property type="entry name" value="Sig_transdc_His_kin-like_C"/>
</dbReference>
<dbReference type="Pfam" id="PF00672">
    <property type="entry name" value="HAMP"/>
    <property type="match status" value="1"/>
</dbReference>
<dbReference type="InterPro" id="IPR003594">
    <property type="entry name" value="HATPase_dom"/>
</dbReference>
<dbReference type="Pfam" id="PF02518">
    <property type="entry name" value="HATPase_c"/>
    <property type="match status" value="1"/>
</dbReference>
<dbReference type="GO" id="GO:0016036">
    <property type="term" value="P:cellular response to phosphate starvation"/>
    <property type="evidence" value="ECO:0007669"/>
    <property type="project" value="TreeGrafter"/>
</dbReference>
<feature type="coiled-coil region" evidence="9">
    <location>
        <begin position="265"/>
        <end position="295"/>
    </location>
</feature>
<dbReference type="EMBL" id="FNYT01000008">
    <property type="protein sequence ID" value="SEJ14234.1"/>
    <property type="molecule type" value="Genomic_DNA"/>
</dbReference>
<dbReference type="CDD" id="cd06225">
    <property type="entry name" value="HAMP"/>
    <property type="match status" value="1"/>
</dbReference>
<dbReference type="CDD" id="cd00082">
    <property type="entry name" value="HisKA"/>
    <property type="match status" value="1"/>
</dbReference>
<dbReference type="GO" id="GO:0000155">
    <property type="term" value="F:phosphorelay sensor kinase activity"/>
    <property type="evidence" value="ECO:0007669"/>
    <property type="project" value="InterPro"/>
</dbReference>
<dbReference type="RefSeq" id="WP_068623016.1">
    <property type="nucleotide sequence ID" value="NZ_FJNB01000011.1"/>
</dbReference>
<dbReference type="Gene3D" id="6.10.340.10">
    <property type="match status" value="1"/>
</dbReference>
<dbReference type="PRINTS" id="PR00344">
    <property type="entry name" value="BCTRLSENSOR"/>
</dbReference>
<dbReference type="InterPro" id="IPR050351">
    <property type="entry name" value="BphY/WalK/GraS-like"/>
</dbReference>
<reference evidence="14 16" key="2">
    <citation type="submission" date="2016-10" db="EMBL/GenBank/DDBJ databases">
        <authorList>
            <person name="Varghese N."/>
            <person name="Submissions S."/>
        </authorList>
    </citation>
    <scope>NUCLEOTIDE SEQUENCE [LARGE SCALE GENOMIC DNA]</scope>
    <source>
        <strain evidence="14 16">DSM 22150</strain>
    </source>
</reference>
<evidence type="ECO:0000256" key="1">
    <source>
        <dbReference type="ARBA" id="ARBA00000085"/>
    </source>
</evidence>
<keyword evidence="8 10" id="KW-0472">Membrane</keyword>
<keyword evidence="10" id="KW-1133">Transmembrane helix</keyword>
<dbReference type="GO" id="GO:0005886">
    <property type="term" value="C:plasma membrane"/>
    <property type="evidence" value="ECO:0007669"/>
    <property type="project" value="TreeGrafter"/>
</dbReference>
<keyword evidence="7" id="KW-0902">Two-component regulatory system</keyword>
<organism evidence="13 15">
    <name type="scientific">Trichococcus ilyis</name>
    <dbReference type="NCBI Taxonomy" id="640938"/>
    <lineage>
        <taxon>Bacteria</taxon>
        <taxon>Bacillati</taxon>
        <taxon>Bacillota</taxon>
        <taxon>Bacilli</taxon>
        <taxon>Lactobacillales</taxon>
        <taxon>Carnobacteriaceae</taxon>
        <taxon>Trichococcus</taxon>
    </lineage>
</organism>
<dbReference type="SUPFAM" id="SSF55874">
    <property type="entry name" value="ATPase domain of HSP90 chaperone/DNA topoisomerase II/histidine kinase"/>
    <property type="match status" value="1"/>
</dbReference>
<dbReference type="AlphaFoldDB" id="A0A143YUH7"/>
<dbReference type="SMART" id="SM00387">
    <property type="entry name" value="HATPase_c"/>
    <property type="match status" value="1"/>
</dbReference>
<dbReference type="EMBL" id="FJNB01000011">
    <property type="protein sequence ID" value="CZQ99183.1"/>
    <property type="molecule type" value="Genomic_DNA"/>
</dbReference>
<evidence type="ECO:0000313" key="14">
    <source>
        <dbReference type="EMBL" id="SEJ14234.1"/>
    </source>
</evidence>
<reference evidence="13 15" key="1">
    <citation type="submission" date="2016-02" db="EMBL/GenBank/DDBJ databases">
        <authorList>
            <person name="Wen L."/>
            <person name="He K."/>
            <person name="Yang H."/>
        </authorList>
    </citation>
    <scope>NUCLEOTIDE SEQUENCE [LARGE SCALE GENOMIC DNA]</scope>
    <source>
        <strain evidence="13">Trichococcus_R210</strain>
    </source>
</reference>
<dbReference type="SMART" id="SM00388">
    <property type="entry name" value="HisKA"/>
    <property type="match status" value="1"/>
</dbReference>
<dbReference type="InterPro" id="IPR036097">
    <property type="entry name" value="HisK_dim/P_sf"/>
</dbReference>
<evidence type="ECO:0000256" key="3">
    <source>
        <dbReference type="ARBA" id="ARBA00012438"/>
    </source>
</evidence>
<protein>
    <recommendedName>
        <fullName evidence="3">histidine kinase</fullName>
        <ecNumber evidence="3">2.7.13.3</ecNumber>
    </recommendedName>
</protein>
<dbReference type="Proteomes" id="UP000076878">
    <property type="component" value="Unassembled WGS sequence"/>
</dbReference>